<proteinExistence type="predicted"/>
<dbReference type="AlphaFoldDB" id="A0A935PYS1"/>
<accession>A0A935PYS1</accession>
<evidence type="ECO:0000313" key="1">
    <source>
        <dbReference type="EMBL" id="MBK7674386.1"/>
    </source>
</evidence>
<name>A0A935PYS1_9PROT</name>
<protein>
    <submittedName>
        <fullName evidence="1">Uncharacterized protein</fullName>
    </submittedName>
</protein>
<reference evidence="1 2" key="1">
    <citation type="submission" date="2020-10" db="EMBL/GenBank/DDBJ databases">
        <title>Connecting structure to function with the recovery of over 1000 high-quality activated sludge metagenome-assembled genomes encoding full-length rRNA genes using long-read sequencing.</title>
        <authorList>
            <person name="Singleton C.M."/>
            <person name="Petriglieri F."/>
            <person name="Kristensen J.M."/>
            <person name="Kirkegaard R.H."/>
            <person name="Michaelsen T.Y."/>
            <person name="Andersen M.H."/>
            <person name="Karst S.M."/>
            <person name="Dueholm M.S."/>
            <person name="Nielsen P.H."/>
            <person name="Albertsen M."/>
        </authorList>
    </citation>
    <scope>NUCLEOTIDE SEQUENCE [LARGE SCALE GENOMIC DNA]</scope>
    <source>
        <strain evidence="1">EsbW_18-Q3-R4-48_BATAC.285</strain>
    </source>
</reference>
<comment type="caution">
    <text evidence="1">The sequence shown here is derived from an EMBL/GenBank/DDBJ whole genome shotgun (WGS) entry which is preliminary data.</text>
</comment>
<organism evidence="1 2">
    <name type="scientific">Candidatus Accumulibacter proximus</name>
    <dbReference type="NCBI Taxonomy" id="2954385"/>
    <lineage>
        <taxon>Bacteria</taxon>
        <taxon>Pseudomonadati</taxon>
        <taxon>Pseudomonadota</taxon>
        <taxon>Betaproteobacteria</taxon>
        <taxon>Candidatus Accumulibacter</taxon>
    </lineage>
</organism>
<gene>
    <name evidence="1" type="ORF">IPJ27_06220</name>
</gene>
<dbReference type="Proteomes" id="UP000697998">
    <property type="component" value="Unassembled WGS sequence"/>
</dbReference>
<evidence type="ECO:0000313" key="2">
    <source>
        <dbReference type="Proteomes" id="UP000697998"/>
    </source>
</evidence>
<sequence>MTSTKRYRPPCLARDFLRDEVEMSTALERRTAKLEQAAHPGANQIDIIIRRVIGTVGDEIVRAVIGDHVVDRHADEAEDVFVERSKAEALARTDRRPCRIILHPNRLT</sequence>
<dbReference type="EMBL" id="JADJMH010000004">
    <property type="protein sequence ID" value="MBK7674386.1"/>
    <property type="molecule type" value="Genomic_DNA"/>
</dbReference>